<dbReference type="InterPro" id="IPR029044">
    <property type="entry name" value="Nucleotide-diphossugar_trans"/>
</dbReference>
<dbReference type="Gene3D" id="3.90.550.10">
    <property type="entry name" value="Spore Coat Polysaccharide Biosynthesis Protein SpsA, Chain A"/>
    <property type="match status" value="1"/>
</dbReference>
<dbReference type="EMBL" id="JAUMVS010000009">
    <property type="protein sequence ID" value="MDO4841299.1"/>
    <property type="molecule type" value="Genomic_DNA"/>
</dbReference>
<keyword evidence="2" id="KW-1185">Reference proteome</keyword>
<accession>A0AA43RGA7</accession>
<reference evidence="1" key="1">
    <citation type="submission" date="2023-07" db="EMBL/GenBank/DDBJ databases">
        <title>Between Cages and Wild: Unraveling the Impact of Captivity on Animal Microbiomes and Antimicrobial Resistance.</title>
        <authorList>
            <person name="Schmartz G.P."/>
            <person name="Rehner J."/>
            <person name="Schuff M.J."/>
            <person name="Becker S.L."/>
            <person name="Kravczyk M."/>
            <person name="Gurevich A."/>
            <person name="Francke R."/>
            <person name="Mueller R."/>
            <person name="Keller V."/>
            <person name="Keller A."/>
        </authorList>
    </citation>
    <scope>NUCLEOTIDE SEQUENCE</scope>
    <source>
        <strain evidence="1">S12M_St_49</strain>
    </source>
</reference>
<keyword evidence="1" id="KW-0808">Transferase</keyword>
<dbReference type="Proteomes" id="UP001168575">
    <property type="component" value="Unassembled WGS sequence"/>
</dbReference>
<organism evidence="1 2">
    <name type="scientific">Phoenicibacter congonensis</name>
    <dbReference type="NCBI Taxonomy" id="1944646"/>
    <lineage>
        <taxon>Bacteria</taxon>
        <taxon>Bacillati</taxon>
        <taxon>Actinomycetota</taxon>
        <taxon>Coriobacteriia</taxon>
        <taxon>Eggerthellales</taxon>
        <taxon>Eggerthellaceae</taxon>
        <taxon>Phoenicibacter</taxon>
    </lineage>
</organism>
<proteinExistence type="predicted"/>
<evidence type="ECO:0000313" key="1">
    <source>
        <dbReference type="EMBL" id="MDO4841299.1"/>
    </source>
</evidence>
<dbReference type="SUPFAM" id="SSF53448">
    <property type="entry name" value="Nucleotide-diphospho-sugar transferases"/>
    <property type="match status" value="1"/>
</dbReference>
<gene>
    <name evidence="1" type="ORF">Q3982_01295</name>
</gene>
<dbReference type="EC" id="2.4.-.-" evidence="1"/>
<sequence>MNPVTVIPTYISNPRREDVNTKILSTYDHMTPLNEEGELDRCLKSIANVDASGLVIILVVAQAGIEEVALEKVKRTAANNPEVPTMVIGKPQVELLRHRLEQMGECEIARKVKLSGYGNVRNVGLILAQAFGFDAVIFIDDDEVVEDPDFFKKAVYGLGKLTPAGIPILVKSGYYINQHGSKLSTWEDAWYNRFWQQGHAFNEWMEKAIRGTRLSRSNHVCGGCLAIHKEAFSRISFDPYIPRGEDLDYLLNLRMHGSDVWFDNQWILKHLPPETKSEGRRFRQDIYRWLYEQAKIEFSWANIDLQKITAASLMPYPGAMLGKGLKSRISLTARLRSFGRPDKKEYSMAARAAKKDAIDYAEHNCTKYFDYQRLWPKMMQTINGDRVLSSQILTTATEIPHRDIDPGRTCEIQSNIG</sequence>
<name>A0AA43RGA7_9ACTN</name>
<keyword evidence="1" id="KW-0328">Glycosyltransferase</keyword>
<comment type="caution">
    <text evidence="1">The sequence shown here is derived from an EMBL/GenBank/DDBJ whole genome shotgun (WGS) entry which is preliminary data.</text>
</comment>
<dbReference type="AlphaFoldDB" id="A0AA43RGA7"/>
<evidence type="ECO:0000313" key="2">
    <source>
        <dbReference type="Proteomes" id="UP001168575"/>
    </source>
</evidence>
<protein>
    <submittedName>
        <fullName evidence="1">Glycosyltransferase</fullName>
        <ecNumber evidence="1">2.4.-.-</ecNumber>
    </submittedName>
</protein>
<dbReference type="Pfam" id="PF13641">
    <property type="entry name" value="Glyco_tranf_2_3"/>
    <property type="match status" value="1"/>
</dbReference>
<dbReference type="GO" id="GO:0016757">
    <property type="term" value="F:glycosyltransferase activity"/>
    <property type="evidence" value="ECO:0007669"/>
    <property type="project" value="UniProtKB-KW"/>
</dbReference>